<keyword evidence="5" id="KW-1185">Reference proteome</keyword>
<keyword evidence="1" id="KW-0812">Transmembrane</keyword>
<evidence type="ECO:0000313" key="2">
    <source>
        <dbReference type="EMBL" id="MBP1291685.1"/>
    </source>
</evidence>
<feature type="transmembrane region" description="Helical" evidence="1">
    <location>
        <begin position="21"/>
        <end position="39"/>
    </location>
</feature>
<accession>A0A7Y8R7F5</accession>
<dbReference type="RefSeq" id="WP_125459388.1">
    <property type="nucleotide sequence ID" value="NZ_CP126003.1"/>
</dbReference>
<dbReference type="EMBL" id="JAFICZ010000001">
    <property type="protein sequence ID" value="MBP1291685.1"/>
    <property type="molecule type" value="Genomic_DNA"/>
</dbReference>
<comment type="caution">
    <text evidence="2">The sequence shown here is derived from an EMBL/GenBank/DDBJ whole genome shotgun (WGS) entry which is preliminary data.</text>
</comment>
<dbReference type="GeneID" id="92963946"/>
<keyword evidence="1" id="KW-0472">Membrane</keyword>
<keyword evidence="1" id="KW-1133">Transmembrane helix</keyword>
<evidence type="ECO:0000313" key="3">
    <source>
        <dbReference type="EMBL" id="MEY9313554.1"/>
    </source>
</evidence>
<proteinExistence type="predicted"/>
<protein>
    <submittedName>
        <fullName evidence="2">Uncharacterized protein</fullName>
    </submittedName>
</protein>
<organism evidence="2 4">
    <name type="scientific">Bradyrhizobium elkanii</name>
    <dbReference type="NCBI Taxonomy" id="29448"/>
    <lineage>
        <taxon>Bacteria</taxon>
        <taxon>Pseudomonadati</taxon>
        <taxon>Pseudomonadota</taxon>
        <taxon>Alphaproteobacteria</taxon>
        <taxon>Hyphomicrobiales</taxon>
        <taxon>Nitrobacteraceae</taxon>
        <taxon>Bradyrhizobium</taxon>
    </lineage>
</organism>
<evidence type="ECO:0000313" key="4">
    <source>
        <dbReference type="Proteomes" id="UP000673383"/>
    </source>
</evidence>
<dbReference type="Proteomes" id="UP001565471">
    <property type="component" value="Unassembled WGS sequence"/>
</dbReference>
<reference evidence="3 5" key="2">
    <citation type="submission" date="2024-07" db="EMBL/GenBank/DDBJ databases">
        <title>Genomic Encyclopedia of Type Strains, Phase V (KMG-V): Genome sequencing to study the core and pangenomes of soil and plant-associated prokaryotes.</title>
        <authorList>
            <person name="Whitman W."/>
        </authorList>
    </citation>
    <scope>NUCLEOTIDE SEQUENCE [LARGE SCALE GENOMIC DNA]</scope>
    <source>
        <strain evidence="3 5">USDA 415</strain>
    </source>
</reference>
<evidence type="ECO:0000256" key="1">
    <source>
        <dbReference type="SAM" id="Phobius"/>
    </source>
</evidence>
<evidence type="ECO:0000313" key="5">
    <source>
        <dbReference type="Proteomes" id="UP001565471"/>
    </source>
</evidence>
<name>A0A7Y8R7F5_BRAEL</name>
<dbReference type="Proteomes" id="UP000673383">
    <property type="component" value="Unassembled WGS sequence"/>
</dbReference>
<reference evidence="2" key="1">
    <citation type="submission" date="2021-02" db="EMBL/GenBank/DDBJ databases">
        <title>Genomic Encyclopedia of Type Strains, Phase IV (KMG-V): Genome sequencing to study the core and pangenomes of soil and plant-associated prokaryotes.</title>
        <authorList>
            <person name="Whitman W."/>
        </authorList>
    </citation>
    <scope>NUCLEOTIDE SEQUENCE</scope>
    <source>
        <strain evidence="2">USDA 406</strain>
    </source>
</reference>
<sequence length="72" mass="7726">MTTNLVSSGTTTLSSNSSNNYLVYGSGALVIAASVMLPGQSLAGMTPPQSLYPTVRARRVEQMRAFRARFIE</sequence>
<dbReference type="EMBL" id="JBGBZA010000002">
    <property type="protein sequence ID" value="MEY9313554.1"/>
    <property type="molecule type" value="Genomic_DNA"/>
</dbReference>
<dbReference type="AlphaFoldDB" id="A0A7Y8R7F5"/>
<gene>
    <name evidence="3" type="ORF">ABIF29_000353</name>
    <name evidence="2" type="ORF">JOH49_001438</name>
</gene>